<feature type="transmembrane region" description="Helical" evidence="7">
    <location>
        <begin position="348"/>
        <end position="366"/>
    </location>
</feature>
<dbReference type="CDD" id="cd06173">
    <property type="entry name" value="MFS_MefA_like"/>
    <property type="match status" value="1"/>
</dbReference>
<feature type="transmembrane region" description="Helical" evidence="7">
    <location>
        <begin position="167"/>
        <end position="187"/>
    </location>
</feature>
<evidence type="ECO:0000256" key="4">
    <source>
        <dbReference type="ARBA" id="ARBA00022692"/>
    </source>
</evidence>
<evidence type="ECO:0000313" key="9">
    <source>
        <dbReference type="EMBL" id="RKW70385.1"/>
    </source>
</evidence>
<evidence type="ECO:0000259" key="8">
    <source>
        <dbReference type="PROSITE" id="PS50850"/>
    </source>
</evidence>
<dbReference type="InterPro" id="IPR020846">
    <property type="entry name" value="MFS_dom"/>
</dbReference>
<sequence>MLSVLKNPSYAKLFSAQVIALIGTGLLTVALGLFAYDIAGDQGGVVMGVAMTIKMLAYVGVTPVVSALTARLPRKTVLIAADVVRAAVALALPWVSEAWHIYALIFLLQSASATFTPTFQALIPSVLPAVRDYTKALSLSRLAYDMEALASPLLAVLLLQLVDYHQLFFGTVAGFVISALLVLITRLPGTVAGGPQRSFAQRLTGGIKLFWTRRELRGLLALNLVDAAVTAMVIVNTVVIAQSLFGRDQSQAALLLAANGTGSLLVAFAMVPLLDRFNDRAVMKVGATALPLALLLGAAVMFLGSGDAQWVLLLAVWFLIGASTALTLTPSSRLLQRNSTDDTRQEVYSAQFSLSHAAFLLTYPLAGFLGSALGMPATALILAGVALAAMVLLRLAWAGLQPRIGAPVVAVEA</sequence>
<dbReference type="SUPFAM" id="SSF103473">
    <property type="entry name" value="MFS general substrate transporter"/>
    <property type="match status" value="1"/>
</dbReference>
<proteinExistence type="predicted"/>
<feature type="domain" description="Major facilitator superfamily (MFS) profile" evidence="8">
    <location>
        <begin position="9"/>
        <end position="401"/>
    </location>
</feature>
<feature type="transmembrane region" description="Helical" evidence="7">
    <location>
        <begin position="285"/>
        <end position="304"/>
    </location>
</feature>
<feature type="transmembrane region" description="Helical" evidence="7">
    <location>
        <begin position="12"/>
        <end position="36"/>
    </location>
</feature>
<keyword evidence="5 7" id="KW-1133">Transmembrane helix</keyword>
<keyword evidence="2" id="KW-0813">Transport</keyword>
<dbReference type="Pfam" id="PF07690">
    <property type="entry name" value="MFS_1"/>
    <property type="match status" value="1"/>
</dbReference>
<feature type="transmembrane region" description="Helical" evidence="7">
    <location>
        <begin position="42"/>
        <end position="65"/>
    </location>
</feature>
<gene>
    <name evidence="9" type="ORF">DWQ67_07795</name>
</gene>
<dbReference type="InterPro" id="IPR036259">
    <property type="entry name" value="MFS_trans_sf"/>
</dbReference>
<dbReference type="Gene3D" id="1.20.1250.20">
    <property type="entry name" value="MFS general substrate transporter like domains"/>
    <property type="match status" value="1"/>
</dbReference>
<keyword evidence="10" id="KW-1185">Reference proteome</keyword>
<evidence type="ECO:0000256" key="7">
    <source>
        <dbReference type="SAM" id="Phobius"/>
    </source>
</evidence>
<dbReference type="GO" id="GO:0022857">
    <property type="term" value="F:transmembrane transporter activity"/>
    <property type="evidence" value="ECO:0007669"/>
    <property type="project" value="InterPro"/>
</dbReference>
<evidence type="ECO:0000256" key="1">
    <source>
        <dbReference type="ARBA" id="ARBA00004651"/>
    </source>
</evidence>
<comment type="caution">
    <text evidence="9">The sequence shown here is derived from an EMBL/GenBank/DDBJ whole genome shotgun (WGS) entry which is preliminary data.</text>
</comment>
<name>A0A496PIR6_9MICC</name>
<dbReference type="AlphaFoldDB" id="A0A496PIR6"/>
<dbReference type="PANTHER" id="PTHR43266">
    <property type="entry name" value="MACROLIDE-EFFLUX PROTEIN"/>
    <property type="match status" value="1"/>
</dbReference>
<feature type="transmembrane region" description="Helical" evidence="7">
    <location>
        <begin position="218"/>
        <end position="240"/>
    </location>
</feature>
<dbReference type="GO" id="GO:0005886">
    <property type="term" value="C:plasma membrane"/>
    <property type="evidence" value="ECO:0007669"/>
    <property type="project" value="UniProtKB-SubCell"/>
</dbReference>
<accession>A0A496PIR6</accession>
<dbReference type="PROSITE" id="PS50850">
    <property type="entry name" value="MFS"/>
    <property type="match status" value="1"/>
</dbReference>
<dbReference type="PANTHER" id="PTHR43266:SF2">
    <property type="entry name" value="MAJOR FACILITATOR SUPERFAMILY (MFS) PROFILE DOMAIN-CONTAINING PROTEIN"/>
    <property type="match status" value="1"/>
</dbReference>
<reference evidence="9 10" key="1">
    <citation type="submission" date="2018-07" db="EMBL/GenBank/DDBJ databases">
        <title>Arthrobacter sp. nov., isolated from raw cow's milk with high bacterial count.</title>
        <authorList>
            <person name="Hahne J."/>
            <person name="Isele D."/>
            <person name="Lipski A."/>
        </authorList>
    </citation>
    <scope>NUCLEOTIDE SEQUENCE [LARGE SCALE GENOMIC DNA]</scope>
    <source>
        <strain evidence="9 10">JZ R-183</strain>
    </source>
</reference>
<dbReference type="InterPro" id="IPR011701">
    <property type="entry name" value="MFS"/>
</dbReference>
<feature type="transmembrane region" description="Helical" evidence="7">
    <location>
        <begin position="310"/>
        <end position="328"/>
    </location>
</feature>
<evidence type="ECO:0000313" key="10">
    <source>
        <dbReference type="Proteomes" id="UP000273119"/>
    </source>
</evidence>
<keyword evidence="3" id="KW-1003">Cell membrane</keyword>
<organism evidence="9 10">
    <name type="scientific">Galactobacter caseinivorans</name>
    <dbReference type="NCBI Taxonomy" id="2676123"/>
    <lineage>
        <taxon>Bacteria</taxon>
        <taxon>Bacillati</taxon>
        <taxon>Actinomycetota</taxon>
        <taxon>Actinomycetes</taxon>
        <taxon>Micrococcales</taxon>
        <taxon>Micrococcaceae</taxon>
        <taxon>Galactobacter</taxon>
    </lineage>
</organism>
<feature type="transmembrane region" description="Helical" evidence="7">
    <location>
        <begin position="372"/>
        <end position="393"/>
    </location>
</feature>
<dbReference type="Proteomes" id="UP000273119">
    <property type="component" value="Unassembled WGS sequence"/>
</dbReference>
<evidence type="ECO:0000256" key="3">
    <source>
        <dbReference type="ARBA" id="ARBA00022475"/>
    </source>
</evidence>
<comment type="subcellular location">
    <subcellularLocation>
        <location evidence="1">Cell membrane</location>
        <topology evidence="1">Multi-pass membrane protein</topology>
    </subcellularLocation>
</comment>
<evidence type="ECO:0000256" key="2">
    <source>
        <dbReference type="ARBA" id="ARBA00022448"/>
    </source>
</evidence>
<keyword evidence="4 7" id="KW-0812">Transmembrane</keyword>
<feature type="transmembrane region" description="Helical" evidence="7">
    <location>
        <begin position="252"/>
        <end position="273"/>
    </location>
</feature>
<dbReference type="EMBL" id="QQXL01000004">
    <property type="protein sequence ID" value="RKW70385.1"/>
    <property type="molecule type" value="Genomic_DNA"/>
</dbReference>
<evidence type="ECO:0000256" key="5">
    <source>
        <dbReference type="ARBA" id="ARBA00022989"/>
    </source>
</evidence>
<evidence type="ECO:0000256" key="6">
    <source>
        <dbReference type="ARBA" id="ARBA00023136"/>
    </source>
</evidence>
<keyword evidence="6 7" id="KW-0472">Membrane</keyword>
<protein>
    <submittedName>
        <fullName evidence="9">MFS transporter</fullName>
    </submittedName>
</protein>
<dbReference type="RefSeq" id="WP_121485038.1">
    <property type="nucleotide sequence ID" value="NZ_QQXL01000004.1"/>
</dbReference>